<dbReference type="CDD" id="cd00009">
    <property type="entry name" value="AAA"/>
    <property type="match status" value="1"/>
</dbReference>
<accession>A0ABR3G6B6</accession>
<evidence type="ECO:0000259" key="2">
    <source>
        <dbReference type="SMART" id="SM00382"/>
    </source>
</evidence>
<feature type="domain" description="AAA+ ATPase" evidence="2">
    <location>
        <begin position="395"/>
        <end position="558"/>
    </location>
</feature>
<dbReference type="SUPFAM" id="SSF52540">
    <property type="entry name" value="P-loop containing nucleoside triphosphate hydrolases"/>
    <property type="match status" value="1"/>
</dbReference>
<dbReference type="PANTHER" id="PTHR23389">
    <property type="entry name" value="CHROMOSOME TRANSMISSION FIDELITY FACTOR 18"/>
    <property type="match status" value="1"/>
</dbReference>
<organism evidence="3 4">
    <name type="scientific">Discina gigas</name>
    <dbReference type="NCBI Taxonomy" id="1032678"/>
    <lineage>
        <taxon>Eukaryota</taxon>
        <taxon>Fungi</taxon>
        <taxon>Dikarya</taxon>
        <taxon>Ascomycota</taxon>
        <taxon>Pezizomycotina</taxon>
        <taxon>Pezizomycetes</taxon>
        <taxon>Pezizales</taxon>
        <taxon>Discinaceae</taxon>
        <taxon>Discina</taxon>
    </lineage>
</organism>
<gene>
    <name evidence="3" type="primary">ctf18</name>
    <name evidence="3" type="ORF">Q9L58_009781</name>
</gene>
<evidence type="ECO:0000256" key="1">
    <source>
        <dbReference type="SAM" id="MobiDB-lite"/>
    </source>
</evidence>
<protein>
    <submittedName>
        <fullName evidence="3">Chromosome transmission fidelity protein 18</fullName>
    </submittedName>
</protein>
<feature type="region of interest" description="Disordered" evidence="1">
    <location>
        <begin position="1019"/>
        <end position="1040"/>
    </location>
</feature>
<proteinExistence type="predicted"/>
<feature type="compositionally biased region" description="Polar residues" evidence="1">
    <location>
        <begin position="780"/>
        <end position="789"/>
    </location>
</feature>
<dbReference type="PANTHER" id="PTHR23389:SF3">
    <property type="entry name" value="CHROMOSOME TRANSMISSION FIDELITY PROTEIN 18 HOMOLOG"/>
    <property type="match status" value="1"/>
</dbReference>
<dbReference type="Pfam" id="PF00004">
    <property type="entry name" value="AAA"/>
    <property type="match status" value="1"/>
</dbReference>
<feature type="region of interest" description="Disordered" evidence="1">
    <location>
        <begin position="780"/>
        <end position="808"/>
    </location>
</feature>
<comment type="caution">
    <text evidence="3">The sequence shown here is derived from an EMBL/GenBank/DDBJ whole genome shotgun (WGS) entry which is preliminary data.</text>
</comment>
<name>A0ABR3G6B6_9PEZI</name>
<feature type="region of interest" description="Disordered" evidence="1">
    <location>
        <begin position="1"/>
        <end position="41"/>
    </location>
</feature>
<evidence type="ECO:0000313" key="3">
    <source>
        <dbReference type="EMBL" id="KAL0631351.1"/>
    </source>
</evidence>
<feature type="compositionally biased region" description="Acidic residues" evidence="1">
    <location>
        <begin position="81"/>
        <end position="98"/>
    </location>
</feature>
<sequence>MSDIPSDFDPSVLFSDYLPSTQPEEYPSLPSPPEESHSDELEALELVVEETRQRCNREGVVIRHRQLNPKPAFRSSSLPPDSDDSEAFNYPDSDEEAIANEGWDHKDEEESPPGPIGQKEPELVPAGPPAKPDFNLSLTGGMFSKKFTPANQLSFGFKAPGRDLVLGNSSPKAPVLQNFRASLTPPPRLPSPDPDSFERFQSAITPTAKPKSFAAPSPPISSAVTPAAALVSTYLPVVTSSGETFRIRQKPPRIYSTRDTSYMTHYLEDAAHENNQGAVKKSYYGVDISTLLDDYKAEKRITKAKKQAEASKAADEAIRAALLSTVIDSALPSKPASKTLLWSEKYRAKRFTDLVGDERTHRQVLRWFKCWDKIVFPSAAKVSKKKDDEEEGREMRKILLIHGPPGLGKTTLAHVAAKQAGYEVVEVNASDERSAVVVEGRVRDILSNEGVKSMGMKAGGSTCVSLGKPVCLVVDEIDGVTGGGASGEGGFVKALIDLVLADQKANNFAAGVTRKRKGRKGDLFRLQRPIVAICNDLYAPALRALRPLAEIVHMRKPPAGQMVGRLKSVLTNEGFRVEDGAVRRLVELSCMGEGAGSSKAGGDMRAAMVGCEWIACRLRAAAEEDRDTTKSKKEKRYLTRKIVEEEFGDGGLGDADGKGGGGGRGNVREAVERVFYQQKEASNKGKSAGKKSSSMDKLRVVVEGLGEFDKIITDCFTTYPTRPFHDDPFLTKPNAAYEWLWFSDLLSTRVFQEQAYELSGYLSSPILAFHHLFSSATRQKSSAGKYNNNKGDDGEEEEEAPFTGPQAEWEVRERTKENKALIQTIHTGMNGGIRLHQAFKSAETVAMELAPWVSKILAPNIKPIVVGGSGPEGGVASVRREGEKKLVTRGVEVMVGLGIEFERVKVEGIGGGGNWGWVYRMEPPLDTLSVFRTLAATVGEPAVAPIRYAVRQVLDQACRKEVLVQREATRQARMGTTNDTPQLKQNLSMAASLENALKRKKNEVKKDFFGRVVAVDDESKEEEEEGGSKRKKAKGEEPKETVWLSFHEGFSNAVRKGVTLDEFMSGLI</sequence>
<dbReference type="Gene3D" id="3.40.50.300">
    <property type="entry name" value="P-loop containing nucleotide triphosphate hydrolases"/>
    <property type="match status" value="1"/>
</dbReference>
<dbReference type="Proteomes" id="UP001447188">
    <property type="component" value="Unassembled WGS sequence"/>
</dbReference>
<dbReference type="EMBL" id="JBBBZM010000260">
    <property type="protein sequence ID" value="KAL0631351.1"/>
    <property type="molecule type" value="Genomic_DNA"/>
</dbReference>
<reference evidence="3 4" key="1">
    <citation type="submission" date="2024-02" db="EMBL/GenBank/DDBJ databases">
        <title>Discinaceae phylogenomics.</title>
        <authorList>
            <person name="Dirks A.C."/>
            <person name="James T.Y."/>
        </authorList>
    </citation>
    <scope>NUCLEOTIDE SEQUENCE [LARGE SCALE GENOMIC DNA]</scope>
    <source>
        <strain evidence="3 4">ACD0624</strain>
    </source>
</reference>
<dbReference type="InterPro" id="IPR027417">
    <property type="entry name" value="P-loop_NTPase"/>
</dbReference>
<feature type="region of interest" description="Disordered" evidence="1">
    <location>
        <begin position="62"/>
        <end position="129"/>
    </location>
</feature>
<dbReference type="InterPro" id="IPR003959">
    <property type="entry name" value="ATPase_AAA_core"/>
</dbReference>
<evidence type="ECO:0000313" key="4">
    <source>
        <dbReference type="Proteomes" id="UP001447188"/>
    </source>
</evidence>
<dbReference type="SMART" id="SM00382">
    <property type="entry name" value="AAA"/>
    <property type="match status" value="1"/>
</dbReference>
<dbReference type="InterPro" id="IPR003593">
    <property type="entry name" value="AAA+_ATPase"/>
</dbReference>
<keyword evidence="4" id="KW-1185">Reference proteome</keyword>